<reference evidence="5 6" key="1">
    <citation type="submission" date="2015-12" db="EMBL/GenBank/DDBJ databases">
        <title>The genome of Folsomia candida.</title>
        <authorList>
            <person name="Faddeeva A."/>
            <person name="Derks M.F."/>
            <person name="Anvar Y."/>
            <person name="Smit S."/>
            <person name="Van Straalen N."/>
            <person name="Roelofs D."/>
        </authorList>
    </citation>
    <scope>NUCLEOTIDE SEQUENCE [LARGE SCALE GENOMIC DNA]</scope>
    <source>
        <strain evidence="5 6">VU population</strain>
        <tissue evidence="5">Whole body</tissue>
    </source>
</reference>
<keyword evidence="2" id="KW-0812">Transmembrane</keyword>
<dbReference type="PANTHER" id="PTHR23252:SF43">
    <property type="entry name" value="INTIMAL THICKNESS RELATED RECEPTOR IRP DOMAIN-CONTAINING PROTEIN"/>
    <property type="match status" value="1"/>
</dbReference>
<feature type="signal peptide" evidence="3">
    <location>
        <begin position="1"/>
        <end position="21"/>
    </location>
</feature>
<feature type="transmembrane region" description="Helical" evidence="2">
    <location>
        <begin position="440"/>
        <end position="459"/>
    </location>
</feature>
<evidence type="ECO:0000256" key="3">
    <source>
        <dbReference type="SAM" id="SignalP"/>
    </source>
</evidence>
<evidence type="ECO:0000313" key="6">
    <source>
        <dbReference type="Proteomes" id="UP000198287"/>
    </source>
</evidence>
<dbReference type="Proteomes" id="UP000198287">
    <property type="component" value="Unassembled WGS sequence"/>
</dbReference>
<dbReference type="OrthoDB" id="45670at2759"/>
<keyword evidence="2" id="KW-0472">Membrane</keyword>
<dbReference type="Pfam" id="PF10192">
    <property type="entry name" value="GPR180-TMEM145_TM"/>
    <property type="match status" value="1"/>
</dbReference>
<feature type="chain" id="PRO_5012985607" description="GPR180/TMEM145 transmembrane domain-containing protein" evidence="3">
    <location>
        <begin position="22"/>
        <end position="648"/>
    </location>
</feature>
<feature type="transmembrane region" description="Helical" evidence="2">
    <location>
        <begin position="412"/>
        <end position="431"/>
    </location>
</feature>
<evidence type="ECO:0000256" key="2">
    <source>
        <dbReference type="SAM" id="Phobius"/>
    </source>
</evidence>
<feature type="region of interest" description="Disordered" evidence="1">
    <location>
        <begin position="145"/>
        <end position="181"/>
    </location>
</feature>
<dbReference type="OMA" id="VWFVHLP"/>
<feature type="transmembrane region" description="Helical" evidence="2">
    <location>
        <begin position="342"/>
        <end position="362"/>
    </location>
</feature>
<evidence type="ECO:0000256" key="1">
    <source>
        <dbReference type="SAM" id="MobiDB-lite"/>
    </source>
</evidence>
<dbReference type="InterPro" id="IPR047831">
    <property type="entry name" value="GPR180/TMEM145"/>
</dbReference>
<sequence>MLPKTVAHLVIFILLLNGGDTLHLQGTWETGSFFLFLTKFGFQKTELSNKNDTQGYIFGNITSAKDGTWVVTPPPPARRLVKREKGNDADLLTKKLSSTLKPSTVPIAKPSSIIISSSSTSSSKNSATLSTKKPENLLNISQNSILSYSSTSPKPSSTKGESKRPSGGSSSTTTTTTKKTVPTTTEPIKVFPATLVVLDRGYFVDFYRNRNNPDRDEACRLMFEHISHVAYDSRCYKDGTERFLKRIPCPRGELCADDKSNTSYVVKDHQFTYAISDPNQPKFWYISLVACYRDPVTCEWKHSGNAISVDYDIWLVNGNPYTKNQNPLEYQFSFDRQDTVEIYVVFFICYLVLFPLQVHAVLRQRHIVPRLFTGSVVLELLAVLANVIHVLQFTSNGVGHPSLAAFGDIMDIAARAVFMLILLVLAKGWAVTRTELTSKLFIFTIWTLYGVVHILLYVWKETEVDVIFDIDEYQTWPGWLILVLRNIIMIWFLYELKDTMDHEHQPHKLNFFLHFAAASLVWFIYLPIIALIALQVTPLWRSKLILGITFSFDFLAFAVMSHLLWPTRSQQYFLLTAKDISLNDELDVFNHAPHVVNSRRSNLRQPGFFSSRGSDSLARNHFNGHENGLSGSANTYDDYKDNTPLIIT</sequence>
<keyword evidence="3" id="KW-0732">Signal</keyword>
<dbReference type="GO" id="GO:0019236">
    <property type="term" value="P:response to pheromone"/>
    <property type="evidence" value="ECO:0007669"/>
    <property type="project" value="InterPro"/>
</dbReference>
<dbReference type="AlphaFoldDB" id="A0A226ES73"/>
<feature type="transmembrane region" description="Helical" evidence="2">
    <location>
        <begin position="479"/>
        <end position="497"/>
    </location>
</feature>
<organism evidence="5 6">
    <name type="scientific">Folsomia candida</name>
    <name type="common">Springtail</name>
    <dbReference type="NCBI Taxonomy" id="158441"/>
    <lineage>
        <taxon>Eukaryota</taxon>
        <taxon>Metazoa</taxon>
        <taxon>Ecdysozoa</taxon>
        <taxon>Arthropoda</taxon>
        <taxon>Hexapoda</taxon>
        <taxon>Collembola</taxon>
        <taxon>Entomobryomorpha</taxon>
        <taxon>Isotomoidea</taxon>
        <taxon>Isotomidae</taxon>
        <taxon>Proisotominae</taxon>
        <taxon>Folsomia</taxon>
    </lineage>
</organism>
<dbReference type="EMBL" id="LNIX01000002">
    <property type="protein sequence ID" value="OXA60462.1"/>
    <property type="molecule type" value="Genomic_DNA"/>
</dbReference>
<evidence type="ECO:0000313" key="5">
    <source>
        <dbReference type="EMBL" id="OXA60462.1"/>
    </source>
</evidence>
<keyword evidence="2" id="KW-1133">Transmembrane helix</keyword>
<feature type="transmembrane region" description="Helical" evidence="2">
    <location>
        <begin position="544"/>
        <end position="565"/>
    </location>
</feature>
<accession>A0A226ES73</accession>
<dbReference type="PANTHER" id="PTHR23252">
    <property type="entry name" value="INTIMAL THICKNESS RECEPTOR-RELATED"/>
    <property type="match status" value="1"/>
</dbReference>
<proteinExistence type="predicted"/>
<evidence type="ECO:0000259" key="4">
    <source>
        <dbReference type="Pfam" id="PF10192"/>
    </source>
</evidence>
<dbReference type="InterPro" id="IPR019336">
    <property type="entry name" value="GPR180/TMEM145_TM"/>
</dbReference>
<keyword evidence="6" id="KW-1185">Reference proteome</keyword>
<protein>
    <recommendedName>
        <fullName evidence="4">GPR180/TMEM145 transmembrane domain-containing protein</fullName>
    </recommendedName>
</protein>
<name>A0A226ES73_FOLCA</name>
<feature type="domain" description="GPR180/TMEM145 transmembrane" evidence="4">
    <location>
        <begin position="342"/>
        <end position="560"/>
    </location>
</feature>
<gene>
    <name evidence="5" type="ORF">Fcan01_05804</name>
</gene>
<feature type="compositionally biased region" description="Low complexity" evidence="1">
    <location>
        <begin position="149"/>
        <end position="181"/>
    </location>
</feature>
<dbReference type="GO" id="GO:0007186">
    <property type="term" value="P:G protein-coupled receptor signaling pathway"/>
    <property type="evidence" value="ECO:0007669"/>
    <property type="project" value="InterPro"/>
</dbReference>
<feature type="transmembrane region" description="Helical" evidence="2">
    <location>
        <begin position="509"/>
        <end position="532"/>
    </location>
</feature>
<comment type="caution">
    <text evidence="5">The sequence shown here is derived from an EMBL/GenBank/DDBJ whole genome shotgun (WGS) entry which is preliminary data.</text>
</comment>
<feature type="transmembrane region" description="Helical" evidence="2">
    <location>
        <begin position="371"/>
        <end position="392"/>
    </location>
</feature>